<gene>
    <name evidence="3" type="ORF">JAAARDRAFT_192310</name>
</gene>
<sequence length="595" mass="65318">MTSPPSSKHTAFALTLRTTHLFFTRQKILSSTASFSMASSTSSLPAFTERSIPASIIFFGDSGCGKSSVINMLADAPIASTSSGATGCTFDSQKSTICVSGRTLNVFDTAGLHEGQAGSVSSSDAIKNLKKLARDMENGINLLVYVIRGPRITRWTFENYHTFYETFCQKKVPIVAVVTGLENEFPLDGWWAENDHLFRAYGMDFSGHACVTAIRGKCDRRGRYAFEKQFSQSREEVTKLVLQHSSSPPQILERGWFSTVLNSLFPGSTPATPPIDGSQTSVSSDVERNLGAIDERSSLSHGGQNCSNGAGCRLPSANVIVFGESGVGKSSVINMLAGSNVAEISSGVNGGTFDSKAYPVNTPRVTLNLFDTAGLNEGGGTISSTTEVIKNMYKLLRSLEDGVNLLVYVVRADRIKQWTYTNYCLFFDTFCQKQVPIVLIVTGLENEESLDDWWRENAPALHQYNMRFDGEACIVSTKGKRGSDGRYILEEEYNRSRPKVMDLLERRYSSTPWRMERVGWTATVLKSLYNGMTPLLPGVKPTVLAKALYQALLQVGVTPTEARRMANQVERELIGEGDRKARSIHGLRKKSPPPT</sequence>
<feature type="region of interest" description="Disordered" evidence="1">
    <location>
        <begin position="572"/>
        <end position="595"/>
    </location>
</feature>
<accession>A0A067PYP9</accession>
<dbReference type="PANTHER" id="PTHR10903:SF149">
    <property type="entry name" value="TRANSLOCASE OF CHLOROPLAST 33, CHLOROPLASTIC"/>
    <property type="match status" value="1"/>
</dbReference>
<proteinExistence type="predicted"/>
<evidence type="ECO:0000313" key="3">
    <source>
        <dbReference type="EMBL" id="KDQ59854.1"/>
    </source>
</evidence>
<feature type="compositionally biased region" description="Basic residues" evidence="1">
    <location>
        <begin position="582"/>
        <end position="595"/>
    </location>
</feature>
<dbReference type="Pfam" id="PF01926">
    <property type="entry name" value="MMR_HSR1"/>
    <property type="match status" value="2"/>
</dbReference>
<dbReference type="STRING" id="933084.A0A067PYP9"/>
<keyword evidence="4" id="KW-1185">Reference proteome</keyword>
<dbReference type="AlphaFoldDB" id="A0A067PYP9"/>
<reference evidence="4" key="1">
    <citation type="journal article" date="2014" name="Proc. Natl. Acad. Sci. U.S.A.">
        <title>Extensive sampling of basidiomycete genomes demonstrates inadequacy of the white-rot/brown-rot paradigm for wood decay fungi.</title>
        <authorList>
            <person name="Riley R."/>
            <person name="Salamov A.A."/>
            <person name="Brown D.W."/>
            <person name="Nagy L.G."/>
            <person name="Floudas D."/>
            <person name="Held B.W."/>
            <person name="Levasseur A."/>
            <person name="Lombard V."/>
            <person name="Morin E."/>
            <person name="Otillar R."/>
            <person name="Lindquist E.A."/>
            <person name="Sun H."/>
            <person name="LaButti K.M."/>
            <person name="Schmutz J."/>
            <person name="Jabbour D."/>
            <person name="Luo H."/>
            <person name="Baker S.E."/>
            <person name="Pisabarro A.G."/>
            <person name="Walton J.D."/>
            <person name="Blanchette R.A."/>
            <person name="Henrissat B."/>
            <person name="Martin F."/>
            <person name="Cullen D."/>
            <person name="Hibbett D.S."/>
            <person name="Grigoriev I.V."/>
        </authorList>
    </citation>
    <scope>NUCLEOTIDE SEQUENCE [LARGE SCALE GENOMIC DNA]</scope>
    <source>
        <strain evidence="4">MUCL 33604</strain>
    </source>
</reference>
<dbReference type="OrthoDB" id="8954335at2759"/>
<dbReference type="Gene3D" id="3.40.50.300">
    <property type="entry name" value="P-loop containing nucleotide triphosphate hydrolases"/>
    <property type="match status" value="2"/>
</dbReference>
<dbReference type="GO" id="GO:0005525">
    <property type="term" value="F:GTP binding"/>
    <property type="evidence" value="ECO:0007669"/>
    <property type="project" value="InterPro"/>
</dbReference>
<dbReference type="PANTHER" id="PTHR10903">
    <property type="entry name" value="GTPASE, IMAP FAMILY MEMBER-RELATED"/>
    <property type="match status" value="1"/>
</dbReference>
<dbReference type="CDD" id="cd00882">
    <property type="entry name" value="Ras_like_GTPase"/>
    <property type="match status" value="2"/>
</dbReference>
<feature type="domain" description="G" evidence="2">
    <location>
        <begin position="319"/>
        <end position="417"/>
    </location>
</feature>
<feature type="compositionally biased region" description="Basic and acidic residues" evidence="1">
    <location>
        <begin position="572"/>
        <end position="581"/>
    </location>
</feature>
<dbReference type="Proteomes" id="UP000027265">
    <property type="component" value="Unassembled WGS sequence"/>
</dbReference>
<dbReference type="InParanoid" id="A0A067PYP9"/>
<dbReference type="HOGENOM" id="CLU_458595_0_0_1"/>
<dbReference type="InterPro" id="IPR006073">
    <property type="entry name" value="GTP-bd"/>
</dbReference>
<dbReference type="EMBL" id="KL197715">
    <property type="protein sequence ID" value="KDQ59854.1"/>
    <property type="molecule type" value="Genomic_DNA"/>
</dbReference>
<feature type="domain" description="G" evidence="2">
    <location>
        <begin position="56"/>
        <end position="153"/>
    </location>
</feature>
<evidence type="ECO:0000313" key="4">
    <source>
        <dbReference type="Proteomes" id="UP000027265"/>
    </source>
</evidence>
<evidence type="ECO:0000259" key="2">
    <source>
        <dbReference type="Pfam" id="PF01926"/>
    </source>
</evidence>
<dbReference type="InterPro" id="IPR045058">
    <property type="entry name" value="GIMA/IAN/Toc"/>
</dbReference>
<dbReference type="InterPro" id="IPR027417">
    <property type="entry name" value="P-loop_NTPase"/>
</dbReference>
<dbReference type="SUPFAM" id="SSF52540">
    <property type="entry name" value="P-loop containing nucleoside triphosphate hydrolases"/>
    <property type="match status" value="2"/>
</dbReference>
<dbReference type="PROSITE" id="PS00675">
    <property type="entry name" value="SIGMA54_INTERACT_1"/>
    <property type="match status" value="1"/>
</dbReference>
<dbReference type="InterPro" id="IPR025662">
    <property type="entry name" value="Sigma_54_int_dom_ATP-bd_1"/>
</dbReference>
<evidence type="ECO:0000256" key="1">
    <source>
        <dbReference type="SAM" id="MobiDB-lite"/>
    </source>
</evidence>
<organism evidence="3 4">
    <name type="scientific">Jaapia argillacea MUCL 33604</name>
    <dbReference type="NCBI Taxonomy" id="933084"/>
    <lineage>
        <taxon>Eukaryota</taxon>
        <taxon>Fungi</taxon>
        <taxon>Dikarya</taxon>
        <taxon>Basidiomycota</taxon>
        <taxon>Agaricomycotina</taxon>
        <taxon>Agaricomycetes</taxon>
        <taxon>Agaricomycetidae</taxon>
        <taxon>Jaapiales</taxon>
        <taxon>Jaapiaceae</taxon>
        <taxon>Jaapia</taxon>
    </lineage>
</organism>
<name>A0A067PYP9_9AGAM</name>
<protein>
    <recommendedName>
        <fullName evidence="2">G domain-containing protein</fullName>
    </recommendedName>
</protein>